<comment type="caution">
    <text evidence="4">The sequence shown here is derived from an EMBL/GenBank/DDBJ whole genome shotgun (WGS) entry which is preliminary data.</text>
</comment>
<feature type="region of interest" description="Disordered" evidence="2">
    <location>
        <begin position="1"/>
        <end position="101"/>
    </location>
</feature>
<dbReference type="STRING" id="1245528.M3JZG8"/>
<dbReference type="Pfam" id="PF14510">
    <property type="entry name" value="ABC_trans_N"/>
    <property type="match status" value="1"/>
</dbReference>
<proteinExistence type="predicted"/>
<dbReference type="Proteomes" id="UP000011777">
    <property type="component" value="Unassembled WGS sequence"/>
</dbReference>
<dbReference type="AlphaFoldDB" id="M3JZG8"/>
<evidence type="ECO:0000259" key="3">
    <source>
        <dbReference type="Pfam" id="PF14510"/>
    </source>
</evidence>
<evidence type="ECO:0000313" key="5">
    <source>
        <dbReference type="Proteomes" id="UP000011777"/>
    </source>
</evidence>
<dbReference type="InterPro" id="IPR027417">
    <property type="entry name" value="P-loop_NTPase"/>
</dbReference>
<keyword evidence="5" id="KW-1185">Reference proteome</keyword>
<accession>M3JZG8</accession>
<dbReference type="OrthoDB" id="245989at2759"/>
<dbReference type="eggNOG" id="KOG0065">
    <property type="taxonomic scope" value="Eukaryota"/>
</dbReference>
<reference evidence="4 5" key="1">
    <citation type="submission" date="2013-02" db="EMBL/GenBank/DDBJ databases">
        <title>Genome sequence of Candida maltosa Xu316, a potential industrial strain for xylitol and ethanol production.</title>
        <authorList>
            <person name="Yu J."/>
            <person name="Wang Q."/>
            <person name="Geng X."/>
            <person name="Bao W."/>
            <person name="He P."/>
            <person name="Cai J."/>
        </authorList>
    </citation>
    <scope>NUCLEOTIDE SEQUENCE [LARGE SCALE GENOMIC DNA]</scope>
    <source>
        <strain evidence="5">Xu316</strain>
    </source>
</reference>
<feature type="domain" description="Pleiotropic ABC efflux transporter N-terminal" evidence="3">
    <location>
        <begin position="216"/>
        <end position="269"/>
    </location>
</feature>
<keyword evidence="1" id="KW-0813">Transport</keyword>
<dbReference type="InterPro" id="IPR029481">
    <property type="entry name" value="ABC_trans_N"/>
</dbReference>
<feature type="compositionally biased region" description="Basic and acidic residues" evidence="2">
    <location>
        <begin position="26"/>
        <end position="40"/>
    </location>
</feature>
<dbReference type="SUPFAM" id="SSF52540">
    <property type="entry name" value="P-loop containing nucleoside triphosphate hydrolases"/>
    <property type="match status" value="1"/>
</dbReference>
<evidence type="ECO:0000256" key="2">
    <source>
        <dbReference type="SAM" id="MobiDB-lite"/>
    </source>
</evidence>
<protein>
    <submittedName>
        <fullName evidence="4">Protein SNQ2</fullName>
    </submittedName>
</protein>
<evidence type="ECO:0000313" key="4">
    <source>
        <dbReference type="EMBL" id="EMG47839.1"/>
    </source>
</evidence>
<name>M3JZG8_CANMX</name>
<feature type="non-terminal residue" evidence="4">
    <location>
        <position position="341"/>
    </location>
</feature>
<feature type="compositionally biased region" description="Acidic residues" evidence="2">
    <location>
        <begin position="53"/>
        <end position="63"/>
    </location>
</feature>
<gene>
    <name evidence="4" type="ORF">G210_1710</name>
</gene>
<sequence>MFDDDDFTFSDDNEEAKVEEEPEVVEIEKEVKELSPKEESPTETPVQEPSLFVEEEESEDESTPEQQQQPELIQEEDAEGYIVTRKAKPVTKPVKAKKPITTSKVVKSTPDKKIQFLASAELYRRVMSSPETNKCAQSEDMPDYTDDDGSATTSIEDYVGEAHDLDHDYDENNEESRRLHLVKTISSIQQHNFDDKFDSISREISRQITNKDGDFKLKLDEFSLGKILANFVYFAKKQGIVLRKSGVTFKDLCVYGVDDSVAVVPTVLDLLKGPVGIAQAIISSIRTPHRTILHNLNGIAKPGEMVLVLGRPGAGCTTFLKALSGTDFDLYKGVEGDIRYD</sequence>
<evidence type="ECO:0000256" key="1">
    <source>
        <dbReference type="ARBA" id="ARBA00022448"/>
    </source>
</evidence>
<dbReference type="PANTHER" id="PTHR19241">
    <property type="entry name" value="ATP-BINDING CASSETTE TRANSPORTER"/>
    <property type="match status" value="1"/>
</dbReference>
<dbReference type="EMBL" id="AOGT01001358">
    <property type="protein sequence ID" value="EMG47839.1"/>
    <property type="molecule type" value="Genomic_DNA"/>
</dbReference>
<dbReference type="Gene3D" id="3.40.50.300">
    <property type="entry name" value="P-loop containing nucleotide triphosphate hydrolases"/>
    <property type="match status" value="1"/>
</dbReference>
<feature type="non-terminal residue" evidence="4">
    <location>
        <position position="1"/>
    </location>
</feature>
<dbReference type="HOGENOM" id="CLU_815242_0_0_1"/>
<feature type="compositionally biased region" description="Acidic residues" evidence="2">
    <location>
        <begin position="1"/>
        <end position="25"/>
    </location>
</feature>
<feature type="compositionally biased region" description="Basic residues" evidence="2">
    <location>
        <begin position="85"/>
        <end position="98"/>
    </location>
</feature>
<organism evidence="4 5">
    <name type="scientific">Candida maltosa (strain Xu316)</name>
    <name type="common">Yeast</name>
    <dbReference type="NCBI Taxonomy" id="1245528"/>
    <lineage>
        <taxon>Eukaryota</taxon>
        <taxon>Fungi</taxon>
        <taxon>Dikarya</taxon>
        <taxon>Ascomycota</taxon>
        <taxon>Saccharomycotina</taxon>
        <taxon>Pichiomycetes</taxon>
        <taxon>Debaryomycetaceae</taxon>
        <taxon>Candida/Lodderomyces clade</taxon>
        <taxon>Candida</taxon>
    </lineage>
</organism>